<evidence type="ECO:0000256" key="1">
    <source>
        <dbReference type="SAM" id="MobiDB-lite"/>
    </source>
</evidence>
<accession>A0A8H3WMT2</accession>
<reference evidence="2 3" key="1">
    <citation type="submission" date="2019-12" db="EMBL/GenBank/DDBJ databases">
        <title>A genome sequence resource for the geographically widespread anthracnose pathogen Colletotrichum asianum.</title>
        <authorList>
            <person name="Meng Y."/>
        </authorList>
    </citation>
    <scope>NUCLEOTIDE SEQUENCE [LARGE SCALE GENOMIC DNA]</scope>
    <source>
        <strain evidence="2 3">ICMP 18580</strain>
    </source>
</reference>
<dbReference type="AlphaFoldDB" id="A0A8H3WMT2"/>
<evidence type="ECO:0000313" key="2">
    <source>
        <dbReference type="EMBL" id="KAF0330898.1"/>
    </source>
</evidence>
<dbReference type="Proteomes" id="UP000434172">
    <property type="component" value="Unassembled WGS sequence"/>
</dbReference>
<organism evidence="2 3">
    <name type="scientific">Colletotrichum asianum</name>
    <dbReference type="NCBI Taxonomy" id="702518"/>
    <lineage>
        <taxon>Eukaryota</taxon>
        <taxon>Fungi</taxon>
        <taxon>Dikarya</taxon>
        <taxon>Ascomycota</taxon>
        <taxon>Pezizomycotina</taxon>
        <taxon>Sordariomycetes</taxon>
        <taxon>Hypocreomycetidae</taxon>
        <taxon>Glomerellales</taxon>
        <taxon>Glomerellaceae</taxon>
        <taxon>Colletotrichum</taxon>
        <taxon>Colletotrichum gloeosporioides species complex</taxon>
    </lineage>
</organism>
<keyword evidence="3" id="KW-1185">Reference proteome</keyword>
<comment type="caution">
    <text evidence="2">The sequence shown here is derived from an EMBL/GenBank/DDBJ whole genome shotgun (WGS) entry which is preliminary data.</text>
</comment>
<gene>
    <name evidence="2" type="ORF">GQ607_001767</name>
</gene>
<feature type="region of interest" description="Disordered" evidence="1">
    <location>
        <begin position="60"/>
        <end position="120"/>
    </location>
</feature>
<sequence length="120" mass="13466">MCPKLWCPRCPESGVDRWQGRGRAGRGEDMDPDHLRRFFFLPRGVPVVVVVVVVVDKAHRSEAKRESSGCQGAWARQPSITIKPIHHRSNGIHRPPRDRAANANPSSHTTRFGMIQGNHS</sequence>
<proteinExistence type="predicted"/>
<protein>
    <submittedName>
        <fullName evidence="2">Uncharacterized protein</fullName>
    </submittedName>
</protein>
<name>A0A8H3WMT2_9PEZI</name>
<dbReference type="EMBL" id="WOWK01000005">
    <property type="protein sequence ID" value="KAF0330898.1"/>
    <property type="molecule type" value="Genomic_DNA"/>
</dbReference>
<feature type="compositionally biased region" description="Basic residues" evidence="1">
    <location>
        <begin position="84"/>
        <end position="94"/>
    </location>
</feature>
<evidence type="ECO:0000313" key="3">
    <source>
        <dbReference type="Proteomes" id="UP000434172"/>
    </source>
</evidence>